<keyword evidence="1" id="KW-0812">Transmembrane</keyword>
<proteinExistence type="predicted"/>
<organism evidence="2 3">
    <name type="scientific">Lentisphaera araneosa HTCC2155</name>
    <dbReference type="NCBI Taxonomy" id="313628"/>
    <lineage>
        <taxon>Bacteria</taxon>
        <taxon>Pseudomonadati</taxon>
        <taxon>Lentisphaerota</taxon>
        <taxon>Lentisphaeria</taxon>
        <taxon>Lentisphaerales</taxon>
        <taxon>Lentisphaeraceae</taxon>
        <taxon>Lentisphaera</taxon>
    </lineage>
</organism>
<dbReference type="AlphaFoldDB" id="A6DQN7"/>
<evidence type="ECO:0000256" key="1">
    <source>
        <dbReference type="SAM" id="Phobius"/>
    </source>
</evidence>
<evidence type="ECO:0000313" key="3">
    <source>
        <dbReference type="Proteomes" id="UP000004947"/>
    </source>
</evidence>
<dbReference type="STRING" id="313628.LNTAR_04691"/>
<sequence length="31" mass="3539">MDDYEWKKTIITTVLVLLILAGLVYGMLKVV</sequence>
<protein>
    <submittedName>
        <fullName evidence="2">Uncharacterized protein</fullName>
    </submittedName>
</protein>
<keyword evidence="1" id="KW-0472">Membrane</keyword>
<dbReference type="EMBL" id="ABCK01000020">
    <property type="protein sequence ID" value="EDM26118.1"/>
    <property type="molecule type" value="Genomic_DNA"/>
</dbReference>
<comment type="caution">
    <text evidence="2">The sequence shown here is derived from an EMBL/GenBank/DDBJ whole genome shotgun (WGS) entry which is preliminary data.</text>
</comment>
<evidence type="ECO:0000313" key="2">
    <source>
        <dbReference type="EMBL" id="EDM26118.1"/>
    </source>
</evidence>
<keyword evidence="1" id="KW-1133">Transmembrane helix</keyword>
<name>A6DQN7_9BACT</name>
<gene>
    <name evidence="2" type="ORF">LNTAR_04691</name>
</gene>
<dbReference type="Proteomes" id="UP000004947">
    <property type="component" value="Unassembled WGS sequence"/>
</dbReference>
<reference evidence="2 3" key="1">
    <citation type="journal article" date="2010" name="J. Bacteriol.">
        <title>Genome sequence of Lentisphaera araneosa HTCC2155T, the type species of the order Lentisphaerales in the phylum Lentisphaerae.</title>
        <authorList>
            <person name="Thrash J.C."/>
            <person name="Cho J.C."/>
            <person name="Vergin K.L."/>
            <person name="Morris R.M."/>
            <person name="Giovannoni S.J."/>
        </authorList>
    </citation>
    <scope>NUCLEOTIDE SEQUENCE [LARGE SCALE GENOMIC DNA]</scope>
    <source>
        <strain evidence="2 3">HTCC2155</strain>
    </source>
</reference>
<accession>A6DQN7</accession>
<keyword evidence="3" id="KW-1185">Reference proteome</keyword>
<feature type="transmembrane region" description="Helical" evidence="1">
    <location>
        <begin position="9"/>
        <end position="28"/>
    </location>
</feature>